<sequence>MAFSSIQNERFGMKVSSLAGLILAMFSAPSLLVFHHSLRVGLLNRHSTKGISMQRRLLITSISLGLFAGAATSTALAETSPLEQQLKDLESFQVIAHRGASGHAPESTMAAYELAHEWGVDYLELDAQLTADGEVVVFHDDAIERTSNGEGQINDHTLEELKALDAGTWFNEANADKADADFAGAQILTLDELFERFGNDARYYIETKSPQLNPGLEEALVDKLEEYDMVESGRVLVQSFEQGSLLKVQQLNDDIPLIQLVWYYPSEEDESRLVEWTGVTPGPAEITDEDFLAVAEYAVGIGTNYIYEGREVIDTDFIRQAQDNGLPVHVYTVNETDEMERLMEMGANGLFTNYPDRLLEFVE</sequence>
<reference evidence="3 4" key="1">
    <citation type="submission" date="2011-10" db="EMBL/GenBank/DDBJ databases">
        <authorList>
            <person name="Quillaguamn J."/>
            <person name="Guzmn D."/>
            <person name="Balderrama-Subieta A."/>
            <person name="Cardona-Ortuo C."/>
            <person name="Guevara-Martnez M."/>
            <person name="Callisaya-Quispe N."/>
        </authorList>
    </citation>
    <scope>NUCLEOTIDE SEQUENCE [LARGE SCALE GENOMIC DNA]</scope>
    <source>
        <strain evidence="3 4">LC1</strain>
    </source>
</reference>
<accession>A0A7U9GFN5</accession>
<dbReference type="PANTHER" id="PTHR46211:SF7">
    <property type="entry name" value="GLYCEROPHOSPHODIESTER PHOSPHODIESTERASE"/>
    <property type="match status" value="1"/>
</dbReference>
<evidence type="ECO:0000259" key="2">
    <source>
        <dbReference type="PROSITE" id="PS51704"/>
    </source>
</evidence>
<dbReference type="Pfam" id="PF03009">
    <property type="entry name" value="GDPD"/>
    <property type="match status" value="1"/>
</dbReference>
<evidence type="ECO:0000256" key="1">
    <source>
        <dbReference type="SAM" id="Phobius"/>
    </source>
</evidence>
<dbReference type="PANTHER" id="PTHR46211">
    <property type="entry name" value="GLYCEROPHOSPHORYL DIESTER PHOSPHODIESTERASE"/>
    <property type="match status" value="1"/>
</dbReference>
<dbReference type="AlphaFoldDB" id="A0A7U9GFN5"/>
<name>A0A7U9GFN5_9GAMM</name>
<dbReference type="InterPro" id="IPR017946">
    <property type="entry name" value="PLC-like_Pdiesterase_TIM-brl"/>
</dbReference>
<evidence type="ECO:0000313" key="3">
    <source>
        <dbReference type="EMBL" id="EHJ92518.1"/>
    </source>
</evidence>
<protein>
    <submittedName>
        <fullName evidence="3">Glycerophosphoryl diester phosphodiesterase</fullName>
    </submittedName>
</protein>
<dbReference type="Gene3D" id="3.20.20.190">
    <property type="entry name" value="Phosphatidylinositol (PI) phosphodiesterase"/>
    <property type="match status" value="1"/>
</dbReference>
<dbReference type="GO" id="GO:0008081">
    <property type="term" value="F:phosphoric diester hydrolase activity"/>
    <property type="evidence" value="ECO:0007669"/>
    <property type="project" value="InterPro"/>
</dbReference>
<dbReference type="SUPFAM" id="SSF51695">
    <property type="entry name" value="PLC-like phosphodiesterases"/>
    <property type="match status" value="1"/>
</dbReference>
<feature type="transmembrane region" description="Helical" evidence="1">
    <location>
        <begin position="15"/>
        <end position="36"/>
    </location>
</feature>
<evidence type="ECO:0000313" key="4">
    <source>
        <dbReference type="Proteomes" id="UP000005756"/>
    </source>
</evidence>
<gene>
    <name evidence="3" type="ORF">KUC_2474</name>
</gene>
<dbReference type="PROSITE" id="PS51704">
    <property type="entry name" value="GP_PDE"/>
    <property type="match status" value="1"/>
</dbReference>
<dbReference type="CDD" id="cd08601">
    <property type="entry name" value="GDPD_SaGlpQ_like"/>
    <property type="match status" value="1"/>
</dbReference>
<dbReference type="Proteomes" id="UP000005756">
    <property type="component" value="Unassembled WGS sequence"/>
</dbReference>
<feature type="transmembrane region" description="Helical" evidence="1">
    <location>
        <begin position="57"/>
        <end position="77"/>
    </location>
</feature>
<dbReference type="EMBL" id="JH393258">
    <property type="protein sequence ID" value="EHJ92518.1"/>
    <property type="molecule type" value="Genomic_DNA"/>
</dbReference>
<feature type="domain" description="GP-PDE" evidence="2">
    <location>
        <begin position="92"/>
        <end position="362"/>
    </location>
</feature>
<keyword evidence="1" id="KW-0472">Membrane</keyword>
<proteinExistence type="predicted"/>
<organism evidence="3 4">
    <name type="scientific">Vreelandella boliviensis LC1</name>
    <dbReference type="NCBI Taxonomy" id="1072583"/>
    <lineage>
        <taxon>Bacteria</taxon>
        <taxon>Pseudomonadati</taxon>
        <taxon>Pseudomonadota</taxon>
        <taxon>Gammaproteobacteria</taxon>
        <taxon>Oceanospirillales</taxon>
        <taxon>Halomonadaceae</taxon>
        <taxon>Vreelandella</taxon>
    </lineage>
</organism>
<dbReference type="GO" id="GO:0006629">
    <property type="term" value="P:lipid metabolic process"/>
    <property type="evidence" value="ECO:0007669"/>
    <property type="project" value="InterPro"/>
</dbReference>
<dbReference type="InterPro" id="IPR030395">
    <property type="entry name" value="GP_PDE_dom"/>
</dbReference>
<keyword evidence="1" id="KW-1133">Transmembrane helix</keyword>
<keyword evidence="1" id="KW-0812">Transmembrane</keyword>